<protein>
    <submittedName>
        <fullName evidence="1">Uncharacterized protein</fullName>
    </submittedName>
</protein>
<reference evidence="1 2" key="3">
    <citation type="journal article" date="2022" name="Microbiol. Spectr.">
        <title>Folding features and dynamics of 3D genome architecture in plant fungal pathogens.</title>
        <authorList>
            <person name="Xia C."/>
        </authorList>
    </citation>
    <scope>NUCLEOTIDE SEQUENCE [LARGE SCALE GENOMIC DNA]</scope>
    <source>
        <strain evidence="1 2">93-210</strain>
    </source>
</reference>
<dbReference type="Proteomes" id="UP001060170">
    <property type="component" value="Chromosome 14"/>
</dbReference>
<dbReference type="EMBL" id="CM045878">
    <property type="protein sequence ID" value="KAI7940224.1"/>
    <property type="molecule type" value="Genomic_DNA"/>
</dbReference>
<evidence type="ECO:0000313" key="1">
    <source>
        <dbReference type="EMBL" id="KAI7940224.1"/>
    </source>
</evidence>
<organism evidence="1 2">
    <name type="scientific">Puccinia striiformis f. sp. tritici</name>
    <dbReference type="NCBI Taxonomy" id="168172"/>
    <lineage>
        <taxon>Eukaryota</taxon>
        <taxon>Fungi</taxon>
        <taxon>Dikarya</taxon>
        <taxon>Basidiomycota</taxon>
        <taxon>Pucciniomycotina</taxon>
        <taxon>Pucciniomycetes</taxon>
        <taxon>Pucciniales</taxon>
        <taxon>Pucciniaceae</taxon>
        <taxon>Puccinia</taxon>
    </lineage>
</organism>
<comment type="caution">
    <text evidence="1">The sequence shown here is derived from an EMBL/GenBank/DDBJ whole genome shotgun (WGS) entry which is preliminary data.</text>
</comment>
<keyword evidence="2" id="KW-1185">Reference proteome</keyword>
<gene>
    <name evidence="1" type="ORF">MJO28_013876</name>
</gene>
<evidence type="ECO:0000313" key="2">
    <source>
        <dbReference type="Proteomes" id="UP001060170"/>
    </source>
</evidence>
<name>A0ACC0DW02_9BASI</name>
<proteinExistence type="predicted"/>
<accession>A0ACC0DW02</accession>
<sequence length="67" mass="7337">MTLNSATPDLRASSLSLAIACYCYGHLDCTSIPIPFPSPSRYQFALTTKEQPIDGAIHRSHNCIPFP</sequence>
<reference evidence="2" key="2">
    <citation type="journal article" date="2018" name="Mol. Plant Microbe Interact.">
        <title>Genome sequence resources for the wheat stripe rust pathogen (Puccinia striiformis f. sp. tritici) and the barley stripe rust pathogen (Puccinia striiformis f. sp. hordei).</title>
        <authorList>
            <person name="Xia C."/>
            <person name="Wang M."/>
            <person name="Yin C."/>
            <person name="Cornejo O.E."/>
            <person name="Hulbert S.H."/>
            <person name="Chen X."/>
        </authorList>
    </citation>
    <scope>NUCLEOTIDE SEQUENCE [LARGE SCALE GENOMIC DNA]</scope>
    <source>
        <strain evidence="2">93-210</strain>
    </source>
</reference>
<reference evidence="2" key="1">
    <citation type="journal article" date="2018" name="BMC Genomics">
        <title>Genomic insights into host adaptation between the wheat stripe rust pathogen (Puccinia striiformis f. sp. tritici) and the barley stripe rust pathogen (Puccinia striiformis f. sp. hordei).</title>
        <authorList>
            <person name="Xia C."/>
            <person name="Wang M."/>
            <person name="Yin C."/>
            <person name="Cornejo O.E."/>
            <person name="Hulbert S.H."/>
            <person name="Chen X."/>
        </authorList>
    </citation>
    <scope>NUCLEOTIDE SEQUENCE [LARGE SCALE GENOMIC DNA]</scope>
    <source>
        <strain evidence="2">93-210</strain>
    </source>
</reference>